<sequence>MSPLRPTAVYITSSNKLLVGGFNIDYPKPGRRVIILMNQNGVHERVYEHDQHQQPLFKYPYKITTTSNGNIYVVDRMSDYENRVVVLGQDGDVINIYTGVIEINKDLVFLPEDIVTTPRDNVIAADMRTHTLHILNNAGLLMTYYKTNDIGILFPWSLVFSPTGQLYIGKSGPAGSKTMGSNLYEVTLS</sequence>
<dbReference type="OrthoDB" id="6138137at2759"/>
<reference evidence="1 2" key="1">
    <citation type="submission" date="2020-06" db="EMBL/GenBank/DDBJ databases">
        <authorList>
            <person name="Li R."/>
            <person name="Bekaert M."/>
        </authorList>
    </citation>
    <scope>NUCLEOTIDE SEQUENCE [LARGE SCALE GENOMIC DNA]</scope>
    <source>
        <strain evidence="2">wild</strain>
    </source>
</reference>
<keyword evidence="2" id="KW-1185">Reference proteome</keyword>
<dbReference type="SUPFAM" id="SSF101898">
    <property type="entry name" value="NHL repeat"/>
    <property type="match status" value="1"/>
</dbReference>
<name>A0A6J8DMY5_MYTCO</name>
<evidence type="ECO:0000313" key="1">
    <source>
        <dbReference type="EMBL" id="CAC5409486.1"/>
    </source>
</evidence>
<dbReference type="Gene3D" id="2.120.10.30">
    <property type="entry name" value="TolB, C-terminal domain"/>
    <property type="match status" value="1"/>
</dbReference>
<gene>
    <name evidence="1" type="ORF">MCOR_42767</name>
</gene>
<dbReference type="EMBL" id="CACVKT020007644">
    <property type="protein sequence ID" value="CAC5409486.1"/>
    <property type="molecule type" value="Genomic_DNA"/>
</dbReference>
<organism evidence="1 2">
    <name type="scientific">Mytilus coruscus</name>
    <name type="common">Sea mussel</name>
    <dbReference type="NCBI Taxonomy" id="42192"/>
    <lineage>
        <taxon>Eukaryota</taxon>
        <taxon>Metazoa</taxon>
        <taxon>Spiralia</taxon>
        <taxon>Lophotrochozoa</taxon>
        <taxon>Mollusca</taxon>
        <taxon>Bivalvia</taxon>
        <taxon>Autobranchia</taxon>
        <taxon>Pteriomorphia</taxon>
        <taxon>Mytilida</taxon>
        <taxon>Mytiloidea</taxon>
        <taxon>Mytilidae</taxon>
        <taxon>Mytilinae</taxon>
        <taxon>Mytilus</taxon>
    </lineage>
</organism>
<proteinExistence type="predicted"/>
<dbReference type="InterPro" id="IPR011042">
    <property type="entry name" value="6-blade_b-propeller_TolB-like"/>
</dbReference>
<evidence type="ECO:0000313" key="2">
    <source>
        <dbReference type="Proteomes" id="UP000507470"/>
    </source>
</evidence>
<accession>A0A6J8DMY5</accession>
<dbReference type="Proteomes" id="UP000507470">
    <property type="component" value="Unassembled WGS sequence"/>
</dbReference>
<dbReference type="AlphaFoldDB" id="A0A6J8DMY5"/>
<protein>
    <submittedName>
        <fullName evidence="1">Uncharacterized protein</fullName>
    </submittedName>
</protein>